<feature type="compositionally biased region" description="Polar residues" evidence="1">
    <location>
        <begin position="32"/>
        <end position="47"/>
    </location>
</feature>
<feature type="region of interest" description="Disordered" evidence="1">
    <location>
        <begin position="135"/>
        <end position="187"/>
    </location>
</feature>
<dbReference type="OrthoDB" id="10395454at2759"/>
<proteinExistence type="predicted"/>
<dbReference type="AlphaFoldDB" id="A0A7J6LZ45"/>
<feature type="region of interest" description="Disordered" evidence="1">
    <location>
        <begin position="32"/>
        <end position="53"/>
    </location>
</feature>
<feature type="region of interest" description="Disordered" evidence="1">
    <location>
        <begin position="81"/>
        <end position="121"/>
    </location>
</feature>
<feature type="compositionally biased region" description="Basic and acidic residues" evidence="1">
    <location>
        <begin position="81"/>
        <end position="90"/>
    </location>
</feature>
<evidence type="ECO:0000313" key="3">
    <source>
        <dbReference type="Proteomes" id="UP000570595"/>
    </source>
</evidence>
<organism evidence="2 3">
    <name type="scientific">Perkinsus olseni</name>
    <name type="common">Perkinsus atlanticus</name>
    <dbReference type="NCBI Taxonomy" id="32597"/>
    <lineage>
        <taxon>Eukaryota</taxon>
        <taxon>Sar</taxon>
        <taxon>Alveolata</taxon>
        <taxon>Perkinsozoa</taxon>
        <taxon>Perkinsea</taxon>
        <taxon>Perkinsida</taxon>
        <taxon>Perkinsidae</taxon>
        <taxon>Perkinsus</taxon>
    </lineage>
</organism>
<sequence length="345" mass="37740">MAVHRRVVATVEAHLATKTELMVANRDRDALQQQLRSQEQAGESSTAALEEDRRQLITERERLTRQIKREKLRLLRMPETEKSLSIDHESGSPIIDEEAPSESFHTPLAVSSSNKENDLDEDYADRTRLSGLSELTLIPDESPPTHPRSPPPAPAQSRRSLPGGINLKLAFDPPPRKKGPPPLPSYARKTTFISFNQLDSGLSRDDCLAATSENPPSVAMYSSSAGTDTPVIISNDTTVCNVEDDQDEIAESQGWLRTIHDTLCTKFEKGLAEGKRLPRPSDETELLKAAARLLLADCQSSILSSPSPYAAVVRFIGKGKSLLPNSATVTALLSPLGSHLARRPS</sequence>
<reference evidence="2 3" key="1">
    <citation type="submission" date="2020-04" db="EMBL/GenBank/DDBJ databases">
        <title>Perkinsus olseni comparative genomics.</title>
        <authorList>
            <person name="Bogema D.R."/>
        </authorList>
    </citation>
    <scope>NUCLEOTIDE SEQUENCE [LARGE SCALE GENOMIC DNA]</scope>
    <source>
        <strain evidence="2">ATCC PRA-179</strain>
    </source>
</reference>
<evidence type="ECO:0000256" key="1">
    <source>
        <dbReference type="SAM" id="MobiDB-lite"/>
    </source>
</evidence>
<dbReference type="EMBL" id="JABAHT010000114">
    <property type="protein sequence ID" value="KAF4664559.1"/>
    <property type="molecule type" value="Genomic_DNA"/>
</dbReference>
<feature type="compositionally biased region" description="Pro residues" evidence="1">
    <location>
        <begin position="141"/>
        <end position="154"/>
    </location>
</feature>
<comment type="caution">
    <text evidence="2">The sequence shown here is derived from an EMBL/GenBank/DDBJ whole genome shotgun (WGS) entry which is preliminary data.</text>
</comment>
<dbReference type="Proteomes" id="UP000570595">
    <property type="component" value="Unassembled WGS sequence"/>
</dbReference>
<evidence type="ECO:0000313" key="2">
    <source>
        <dbReference type="EMBL" id="KAF4664559.1"/>
    </source>
</evidence>
<name>A0A7J6LZ45_PEROL</name>
<gene>
    <name evidence="2" type="ORF">FOZ61_000717</name>
</gene>
<accession>A0A7J6LZ45</accession>
<protein>
    <submittedName>
        <fullName evidence="2">Uncharacterized protein</fullName>
    </submittedName>
</protein>